<feature type="signal peptide" evidence="2">
    <location>
        <begin position="1"/>
        <end position="31"/>
    </location>
</feature>
<keyword evidence="4" id="KW-1185">Reference proteome</keyword>
<dbReference type="RefSeq" id="WP_272748711.1">
    <property type="nucleotide sequence ID" value="NZ_JAQQKX010000011.1"/>
</dbReference>
<keyword evidence="2" id="KW-0732">Signal</keyword>
<dbReference type="SUPFAM" id="SSF56954">
    <property type="entry name" value="Outer membrane efflux proteins (OEP)"/>
    <property type="match status" value="1"/>
</dbReference>
<reference evidence="3 4" key="1">
    <citation type="submission" date="2023-01" db="EMBL/GenBank/DDBJ databases">
        <title>Novel species of the genus Asticcacaulis isolated from rivers.</title>
        <authorList>
            <person name="Lu H."/>
        </authorList>
    </citation>
    <scope>NUCLEOTIDE SEQUENCE [LARGE SCALE GENOMIC DNA]</scope>
    <source>
        <strain evidence="3 4">BYS171W</strain>
    </source>
</reference>
<protein>
    <submittedName>
        <fullName evidence="3">TolC family protein</fullName>
    </submittedName>
</protein>
<proteinExistence type="inferred from homology"/>
<evidence type="ECO:0000313" key="3">
    <source>
        <dbReference type="EMBL" id="MDC7684250.1"/>
    </source>
</evidence>
<feature type="chain" id="PRO_5045328448" evidence="2">
    <location>
        <begin position="32"/>
        <end position="424"/>
    </location>
</feature>
<dbReference type="Pfam" id="PF02321">
    <property type="entry name" value="OEP"/>
    <property type="match status" value="1"/>
</dbReference>
<evidence type="ECO:0000256" key="1">
    <source>
        <dbReference type="ARBA" id="ARBA00007613"/>
    </source>
</evidence>
<dbReference type="PANTHER" id="PTHR30203">
    <property type="entry name" value="OUTER MEMBRANE CATION EFFLUX PROTEIN"/>
    <property type="match status" value="1"/>
</dbReference>
<evidence type="ECO:0000313" key="4">
    <source>
        <dbReference type="Proteomes" id="UP001214854"/>
    </source>
</evidence>
<comment type="similarity">
    <text evidence="1">Belongs to the outer membrane factor (OMF) (TC 1.B.17) family.</text>
</comment>
<evidence type="ECO:0000256" key="2">
    <source>
        <dbReference type="SAM" id="SignalP"/>
    </source>
</evidence>
<dbReference type="Proteomes" id="UP001214854">
    <property type="component" value="Unassembled WGS sequence"/>
</dbReference>
<sequence length="424" mass="46265">MQNKYMRSALGRVGLSLLACASLGLTTMAWAQTQRQPLPLSVALTRAVQNDPALNAVSPRLEAVDGAVQQAGVRPNPTLSLETENVLGSKGYGGIDGAETTLSYSQVYEPSDKRRARQDMALTQRDLIVAEARVRGLDLMHEIETVWIEALTAEAEAELAAERLHMAQRSQKEISRRVNAARDPLFAGALVDASVAKAQISLDQAQLKARTAKAQLAAYWGGSADVEFDLNAFRAPGLPTFVAEDMPDAAVLRARERSSTARIRVETTRPLRDKTLTAGVRHFNADGSVAFVVGGSIPLARHDTNQGAIAQARAEAEAAALDIRAYDLKRARELAAIHARLGGYIHEVKRLDAEVVPQAERAIRLVEEGFARGGFAYRDLMNAHEALLAVKAERIALLKTFHLERARYERLSGQWIALLPEIQQ</sequence>
<comment type="caution">
    <text evidence="3">The sequence shown here is derived from an EMBL/GenBank/DDBJ whole genome shotgun (WGS) entry which is preliminary data.</text>
</comment>
<organism evidence="3 4">
    <name type="scientific">Asticcacaulis aquaticus</name>
    <dbReference type="NCBI Taxonomy" id="2984212"/>
    <lineage>
        <taxon>Bacteria</taxon>
        <taxon>Pseudomonadati</taxon>
        <taxon>Pseudomonadota</taxon>
        <taxon>Alphaproteobacteria</taxon>
        <taxon>Caulobacterales</taxon>
        <taxon>Caulobacteraceae</taxon>
        <taxon>Asticcacaulis</taxon>
    </lineage>
</organism>
<gene>
    <name evidence="3" type="ORF">PQU92_13245</name>
</gene>
<dbReference type="Gene3D" id="1.20.1600.10">
    <property type="entry name" value="Outer membrane efflux proteins (OEP)"/>
    <property type="match status" value="1"/>
</dbReference>
<dbReference type="InterPro" id="IPR003423">
    <property type="entry name" value="OMP_efflux"/>
</dbReference>
<dbReference type="PANTHER" id="PTHR30203:SF24">
    <property type="entry name" value="BLR4935 PROTEIN"/>
    <property type="match status" value="1"/>
</dbReference>
<accession>A0ABT5HW04</accession>
<name>A0ABT5HW04_9CAUL</name>
<dbReference type="InterPro" id="IPR010131">
    <property type="entry name" value="MdtP/NodT-like"/>
</dbReference>
<dbReference type="EMBL" id="JAQQKX010000011">
    <property type="protein sequence ID" value="MDC7684250.1"/>
    <property type="molecule type" value="Genomic_DNA"/>
</dbReference>